<organism evidence="8 9">
    <name type="scientific">Spinacia oleracea</name>
    <name type="common">Spinach</name>
    <dbReference type="NCBI Taxonomy" id="3562"/>
    <lineage>
        <taxon>Eukaryota</taxon>
        <taxon>Viridiplantae</taxon>
        <taxon>Streptophyta</taxon>
        <taxon>Embryophyta</taxon>
        <taxon>Tracheophyta</taxon>
        <taxon>Spermatophyta</taxon>
        <taxon>Magnoliopsida</taxon>
        <taxon>eudicotyledons</taxon>
        <taxon>Gunneridae</taxon>
        <taxon>Pentapetalae</taxon>
        <taxon>Caryophyllales</taxon>
        <taxon>Chenopodiaceae</taxon>
        <taxon>Chenopodioideae</taxon>
        <taxon>Anserineae</taxon>
        <taxon>Spinacia</taxon>
    </lineage>
</organism>
<dbReference type="GeneID" id="110802339"/>
<evidence type="ECO:0000256" key="1">
    <source>
        <dbReference type="ARBA" id="ARBA00010617"/>
    </source>
</evidence>
<keyword evidence="8" id="KW-1185">Reference proteome</keyword>
<dbReference type="GO" id="GO:0016705">
    <property type="term" value="F:oxidoreductase activity, acting on paired donors, with incorporation or reduction of molecular oxygen"/>
    <property type="evidence" value="ECO:0007669"/>
    <property type="project" value="InterPro"/>
</dbReference>
<dbReference type="CDD" id="cd11072">
    <property type="entry name" value="CYP71-like"/>
    <property type="match status" value="1"/>
</dbReference>
<feature type="transmembrane region" description="Helical" evidence="7">
    <location>
        <begin position="12"/>
        <end position="29"/>
    </location>
</feature>
<dbReference type="OrthoDB" id="1470350at2759"/>
<dbReference type="Pfam" id="PF00067">
    <property type="entry name" value="p450"/>
    <property type="match status" value="1"/>
</dbReference>
<keyword evidence="3 4" id="KW-0408">Iron</keyword>
<dbReference type="Gene3D" id="1.10.630.10">
    <property type="entry name" value="Cytochrome P450"/>
    <property type="match status" value="1"/>
</dbReference>
<name>A0A9R0K9J7_SPIOL</name>
<dbReference type="Proteomes" id="UP000813463">
    <property type="component" value="Chromosome 1"/>
</dbReference>
<dbReference type="GO" id="GO:0005506">
    <property type="term" value="F:iron ion binding"/>
    <property type="evidence" value="ECO:0007669"/>
    <property type="project" value="InterPro"/>
</dbReference>
<reference evidence="8" key="1">
    <citation type="journal article" date="2021" name="Nat. Commun.">
        <title>Genomic analyses provide insights into spinach domestication and the genetic basis of agronomic traits.</title>
        <authorList>
            <person name="Cai X."/>
            <person name="Sun X."/>
            <person name="Xu C."/>
            <person name="Sun H."/>
            <person name="Wang X."/>
            <person name="Ge C."/>
            <person name="Zhang Z."/>
            <person name="Wang Q."/>
            <person name="Fei Z."/>
            <person name="Jiao C."/>
            <person name="Wang Q."/>
        </authorList>
    </citation>
    <scope>NUCLEOTIDE SEQUENCE [LARGE SCALE GENOMIC DNA]</scope>
    <source>
        <strain evidence="8">cv. Varoflay</strain>
    </source>
</reference>
<dbReference type="PANTHER" id="PTHR47955">
    <property type="entry name" value="CYTOCHROME P450 FAMILY 71 PROTEIN"/>
    <property type="match status" value="1"/>
</dbReference>
<evidence type="ECO:0000256" key="3">
    <source>
        <dbReference type="ARBA" id="ARBA00023004"/>
    </source>
</evidence>
<dbReference type="PRINTS" id="PR00385">
    <property type="entry name" value="P450"/>
</dbReference>
<gene>
    <name evidence="9" type="primary">LOC110802339</name>
</gene>
<keyword evidence="4 5" id="KW-0349">Heme</keyword>
<keyword evidence="2 4" id="KW-0479">Metal-binding</keyword>
<comment type="similarity">
    <text evidence="1 5">Belongs to the cytochrome P450 family.</text>
</comment>
<evidence type="ECO:0000313" key="9">
    <source>
        <dbReference type="RefSeq" id="XP_021863485.1"/>
    </source>
</evidence>
<dbReference type="SUPFAM" id="SSF48264">
    <property type="entry name" value="Cytochrome P450"/>
    <property type="match status" value="1"/>
</dbReference>
<dbReference type="GO" id="GO:0004497">
    <property type="term" value="F:monooxygenase activity"/>
    <property type="evidence" value="ECO:0007669"/>
    <property type="project" value="UniProtKB-KW"/>
</dbReference>
<proteinExistence type="inferred from homology"/>
<feature type="binding site" description="axial binding residue" evidence="4">
    <location>
        <position position="463"/>
    </location>
    <ligand>
        <name>heme</name>
        <dbReference type="ChEBI" id="CHEBI:30413"/>
    </ligand>
    <ligandPart>
        <name>Fe</name>
        <dbReference type="ChEBI" id="CHEBI:18248"/>
    </ligandPart>
</feature>
<dbReference type="FunFam" id="1.10.630.10:FF:000011">
    <property type="entry name" value="Cytochrome P450 83B1"/>
    <property type="match status" value="1"/>
</dbReference>
<dbReference type="InterPro" id="IPR002401">
    <property type="entry name" value="Cyt_P450_E_grp-I"/>
</dbReference>
<evidence type="ECO:0000313" key="8">
    <source>
        <dbReference type="Proteomes" id="UP000813463"/>
    </source>
</evidence>
<dbReference type="RefSeq" id="XP_021863485.1">
    <property type="nucleotide sequence ID" value="XM_022007793.2"/>
</dbReference>
<keyword evidence="5" id="KW-0560">Oxidoreductase</keyword>
<accession>A0A9R0K9J7</accession>
<feature type="compositionally biased region" description="Low complexity" evidence="6">
    <location>
        <begin position="262"/>
        <end position="277"/>
    </location>
</feature>
<evidence type="ECO:0000256" key="2">
    <source>
        <dbReference type="ARBA" id="ARBA00022723"/>
    </source>
</evidence>
<comment type="cofactor">
    <cofactor evidence="4">
        <name>heme</name>
        <dbReference type="ChEBI" id="CHEBI:30413"/>
    </cofactor>
</comment>
<keyword evidence="7" id="KW-1133">Transmembrane helix</keyword>
<keyword evidence="7" id="KW-0472">Membrane</keyword>
<dbReference type="PROSITE" id="PS00086">
    <property type="entry name" value="CYTOCHROME_P450"/>
    <property type="match status" value="1"/>
</dbReference>
<evidence type="ECO:0000256" key="4">
    <source>
        <dbReference type="PIRSR" id="PIRSR602401-1"/>
    </source>
</evidence>
<reference evidence="9" key="2">
    <citation type="submission" date="2025-08" db="UniProtKB">
        <authorList>
            <consortium name="RefSeq"/>
        </authorList>
    </citation>
    <scope>IDENTIFICATION</scope>
    <source>
        <tissue evidence="9">Leaf</tissue>
    </source>
</reference>
<sequence length="521" mass="59697">MINLFLQFWQILFIYPFFLPFLISLIFLYKSLSTGPATGKNLPPSPPKLPFIGNIHQLSQSLHRDFVSLSERYGKLMLLHIGSKPTLVVSSVDAVREITKTHDLIFSNRPKSRTATRFFYDNKDVAFAPYGDHWRQMKSICVMQLLSNKKVESFRKIRQEEVAYVVEKISRSHASLVNLSEIIVTFTNDVICRAAFGRKYSSNHEGGIDFRELVNEAMELLLVFSLGEFIPLLSWVDRVRGLDSRVENVAKKLDEFLETVVQDHQSPQKSSKKSLSSESDDDGNNGKNFVDILLEYQRENKDALEMDSIKAVLLNMFFAGTETIYTLLEWMMSELIRHPRIMKKVQEEIREIVGGKGRRKVCEDDLEKLNYLKAVIKEAIRLHPPAPLLMFREPSQDVKIDGFDIAKGTQVIINAWAIQRDPAIWEEPEEFRPERFLNSNDTSYDFRGQNVQLIPFGAGRRMCPGISFAMVNAELIAANLLYEFDWKMPGGEECGKLDMAESVGITTHKRLPLMLIATPYK</sequence>
<dbReference type="KEGG" id="soe:110802339"/>
<dbReference type="InterPro" id="IPR017972">
    <property type="entry name" value="Cyt_P450_CS"/>
</dbReference>
<dbReference type="InterPro" id="IPR036396">
    <property type="entry name" value="Cyt_P450_sf"/>
</dbReference>
<keyword evidence="7" id="KW-0812">Transmembrane</keyword>
<dbReference type="PRINTS" id="PR00463">
    <property type="entry name" value="EP450I"/>
</dbReference>
<evidence type="ECO:0000256" key="6">
    <source>
        <dbReference type="SAM" id="MobiDB-lite"/>
    </source>
</evidence>
<feature type="region of interest" description="Disordered" evidence="6">
    <location>
        <begin position="261"/>
        <end position="284"/>
    </location>
</feature>
<evidence type="ECO:0000256" key="7">
    <source>
        <dbReference type="SAM" id="Phobius"/>
    </source>
</evidence>
<keyword evidence="5" id="KW-0503">Monooxygenase</keyword>
<evidence type="ECO:0000256" key="5">
    <source>
        <dbReference type="RuleBase" id="RU000461"/>
    </source>
</evidence>
<dbReference type="PANTHER" id="PTHR47955:SF15">
    <property type="entry name" value="CYTOCHROME P450 71A2-LIKE"/>
    <property type="match status" value="1"/>
</dbReference>
<protein>
    <submittedName>
        <fullName evidence="9">Cytochrome P450 71A25-like isoform X1</fullName>
    </submittedName>
</protein>
<dbReference type="AlphaFoldDB" id="A0A9R0K9J7"/>
<dbReference type="GO" id="GO:0020037">
    <property type="term" value="F:heme binding"/>
    <property type="evidence" value="ECO:0007669"/>
    <property type="project" value="InterPro"/>
</dbReference>
<dbReference type="InterPro" id="IPR001128">
    <property type="entry name" value="Cyt_P450"/>
</dbReference>